<name>A0ABY6D5P1_9RHOB</name>
<keyword evidence="2" id="KW-1185">Reference proteome</keyword>
<dbReference type="InterPro" id="IPR053714">
    <property type="entry name" value="Iso_Racemase_Enz_sf"/>
</dbReference>
<reference evidence="1" key="1">
    <citation type="submission" date="2022-10" db="EMBL/GenBank/DDBJ databases">
        <title>Roseovarius pelagicus sp. nov., isolated from Arctic seawater.</title>
        <authorList>
            <person name="Hong Y.W."/>
            <person name="Hwang C.Y."/>
        </authorList>
    </citation>
    <scope>NUCLEOTIDE SEQUENCE</scope>
    <source>
        <strain evidence="1">HL-MP18</strain>
        <plasmid evidence="1">unnamed2</plasmid>
    </source>
</reference>
<keyword evidence="1" id="KW-0614">Plasmid</keyword>
<dbReference type="Gene3D" id="3.40.50.12500">
    <property type="match status" value="1"/>
</dbReference>
<dbReference type="PANTHER" id="PTHR40267:SF1">
    <property type="entry name" value="BLR3294 PROTEIN"/>
    <property type="match status" value="1"/>
</dbReference>
<dbReference type="InterPro" id="IPR026286">
    <property type="entry name" value="MaiA/AMDase"/>
</dbReference>
<proteinExistence type="predicted"/>
<accession>A0ABY6D5P1</accession>
<dbReference type="PANTHER" id="PTHR40267">
    <property type="entry name" value="BLR3294 PROTEIN"/>
    <property type="match status" value="1"/>
</dbReference>
<dbReference type="RefSeq" id="WP_263046664.1">
    <property type="nucleotide sequence ID" value="NZ_CP106737.1"/>
</dbReference>
<gene>
    <name evidence="1" type="ORF">N7U68_00980</name>
</gene>
<dbReference type="PIRSF" id="PIRSF015736">
    <property type="entry name" value="MI"/>
    <property type="match status" value="1"/>
</dbReference>
<sequence length="260" mass="27782">MNDAQHIETLEFETDEGLGSKARIGLIVLQTDQTVEHELSGLLRGEGVALYHARIPNDTEVTPETLRRMEQDLPAVAGLLPENFVFDAIGYGCTSGATMIGEERVAQILREVHPAAKTSNPLSACKAALAALGLQRIALITPYAPEVTSEMQDNLQAAGIEINAVATFDQSDDFVVARITSAAIREAILTIGARDDCDAVFVSCTSLRALPVIAEAEAQLGKPVLSSNQVLGWHLARLAGLTADRPDAGQLFKTQLVTHS</sequence>
<dbReference type="Proteomes" id="UP001064087">
    <property type="component" value="Plasmid unnamed2"/>
</dbReference>
<dbReference type="EMBL" id="CP106737">
    <property type="protein sequence ID" value="UXX81464.1"/>
    <property type="molecule type" value="Genomic_DNA"/>
</dbReference>
<evidence type="ECO:0000313" key="2">
    <source>
        <dbReference type="Proteomes" id="UP001064087"/>
    </source>
</evidence>
<geneLocation type="plasmid" evidence="1 2">
    <name>unnamed2</name>
</geneLocation>
<evidence type="ECO:0000313" key="1">
    <source>
        <dbReference type="EMBL" id="UXX81464.1"/>
    </source>
</evidence>
<protein>
    <submittedName>
        <fullName evidence="1">Asp/Glu racemase</fullName>
    </submittedName>
</protein>
<organism evidence="1 2">
    <name type="scientific">Roseovarius pelagicus</name>
    <dbReference type="NCBI Taxonomy" id="2980108"/>
    <lineage>
        <taxon>Bacteria</taxon>
        <taxon>Pseudomonadati</taxon>
        <taxon>Pseudomonadota</taxon>
        <taxon>Alphaproteobacteria</taxon>
        <taxon>Rhodobacterales</taxon>
        <taxon>Roseobacteraceae</taxon>
        <taxon>Roseovarius</taxon>
    </lineage>
</organism>
<dbReference type="Pfam" id="PF17645">
    <property type="entry name" value="Amdase"/>
    <property type="match status" value="1"/>
</dbReference>